<dbReference type="NCBIfam" id="TIGR02058">
    <property type="entry name" value="lin0512_fam"/>
    <property type="match status" value="1"/>
</dbReference>
<keyword evidence="2" id="KW-0342">GTP-binding</keyword>
<evidence type="ECO:0000313" key="3">
    <source>
        <dbReference type="EMBL" id="CAK0782419.1"/>
    </source>
</evidence>
<dbReference type="Proteomes" id="UP001314263">
    <property type="component" value="Unassembled WGS sequence"/>
</dbReference>
<gene>
    <name evidence="3" type="ORF">CVIRNUC_005678</name>
</gene>
<dbReference type="EMBL" id="CAUYUE010000007">
    <property type="protein sequence ID" value="CAK0782419.1"/>
    <property type="molecule type" value="Genomic_DNA"/>
</dbReference>
<organism evidence="3 4">
    <name type="scientific">Coccomyxa viridis</name>
    <dbReference type="NCBI Taxonomy" id="1274662"/>
    <lineage>
        <taxon>Eukaryota</taxon>
        <taxon>Viridiplantae</taxon>
        <taxon>Chlorophyta</taxon>
        <taxon>core chlorophytes</taxon>
        <taxon>Trebouxiophyceae</taxon>
        <taxon>Trebouxiophyceae incertae sedis</taxon>
        <taxon>Coccomyxaceae</taxon>
        <taxon>Coccomyxa</taxon>
    </lineage>
</organism>
<dbReference type="PANTHER" id="PTHR34784">
    <property type="entry name" value="50S RIBOSOMAL PROTEIN L34"/>
    <property type="match status" value="1"/>
</dbReference>
<dbReference type="Gene3D" id="3.30.1330.20">
    <property type="entry name" value="Tubulin/FtsZ, C-terminal domain"/>
    <property type="match status" value="1"/>
</dbReference>
<evidence type="ECO:0000256" key="2">
    <source>
        <dbReference type="ARBA" id="ARBA00023134"/>
    </source>
</evidence>
<name>A0AAV1I5P6_9CHLO</name>
<proteinExistence type="predicted"/>
<accession>A0AAV1I5P6</accession>
<dbReference type="InterPro" id="IPR011719">
    <property type="entry name" value="CHP02058"/>
</dbReference>
<evidence type="ECO:0000256" key="1">
    <source>
        <dbReference type="ARBA" id="ARBA00022741"/>
    </source>
</evidence>
<dbReference type="Pfam" id="PF09585">
    <property type="entry name" value="Lin0512_fam"/>
    <property type="match status" value="1"/>
</dbReference>
<sequence>MSGRRQVPNPHMTEVLFVEVGFGCDGHGQDVTKAATRACRNAIEFNSLPAMGKLIPNGYAGMRLHIKIGTPHPERVDVERCKEIFPYGLPIVEVVQGGLSCGSGIAVEELGDKGDEMCIAVAAVTVGYGEPSP</sequence>
<keyword evidence="1" id="KW-0547">Nucleotide-binding</keyword>
<dbReference type="InterPro" id="IPR037103">
    <property type="entry name" value="Tubulin/FtsZ-like_C"/>
</dbReference>
<keyword evidence="4" id="KW-1185">Reference proteome</keyword>
<evidence type="ECO:0000313" key="4">
    <source>
        <dbReference type="Proteomes" id="UP001314263"/>
    </source>
</evidence>
<reference evidence="3 4" key="1">
    <citation type="submission" date="2023-10" db="EMBL/GenBank/DDBJ databases">
        <authorList>
            <person name="Maclean D."/>
            <person name="Macfadyen A."/>
        </authorList>
    </citation>
    <scope>NUCLEOTIDE SEQUENCE [LARGE SCALE GENOMIC DNA]</scope>
</reference>
<dbReference type="AlphaFoldDB" id="A0AAV1I5P6"/>
<dbReference type="PANTHER" id="PTHR34784:SF1">
    <property type="entry name" value="50S RIBOSOMAL PROTEIN L34"/>
    <property type="match status" value="1"/>
</dbReference>
<protein>
    <submittedName>
        <fullName evidence="3">Uncharacterized protein</fullName>
    </submittedName>
</protein>
<dbReference type="GO" id="GO:0005525">
    <property type="term" value="F:GTP binding"/>
    <property type="evidence" value="ECO:0007669"/>
    <property type="project" value="UniProtKB-KW"/>
</dbReference>
<comment type="caution">
    <text evidence="3">The sequence shown here is derived from an EMBL/GenBank/DDBJ whole genome shotgun (WGS) entry which is preliminary data.</text>
</comment>